<feature type="transmembrane region" description="Helical" evidence="2">
    <location>
        <begin position="53"/>
        <end position="76"/>
    </location>
</feature>
<accession>A0A8C1KM37</accession>
<evidence type="ECO:0000256" key="2">
    <source>
        <dbReference type="SAM" id="Phobius"/>
    </source>
</evidence>
<dbReference type="Gene3D" id="3.10.100.10">
    <property type="entry name" value="Mannose-Binding Protein A, subunit A"/>
    <property type="match status" value="1"/>
</dbReference>
<organism evidence="3 4">
    <name type="scientific">Cyprinus carpio</name>
    <name type="common">Common carp</name>
    <dbReference type="NCBI Taxonomy" id="7962"/>
    <lineage>
        <taxon>Eukaryota</taxon>
        <taxon>Metazoa</taxon>
        <taxon>Chordata</taxon>
        <taxon>Craniata</taxon>
        <taxon>Vertebrata</taxon>
        <taxon>Euteleostomi</taxon>
        <taxon>Actinopterygii</taxon>
        <taxon>Neopterygii</taxon>
        <taxon>Teleostei</taxon>
        <taxon>Ostariophysi</taxon>
        <taxon>Cypriniformes</taxon>
        <taxon>Cyprinidae</taxon>
        <taxon>Cyprininae</taxon>
        <taxon>Cyprinus</taxon>
    </lineage>
</organism>
<reference evidence="3" key="2">
    <citation type="submission" date="2025-09" db="UniProtKB">
        <authorList>
            <consortium name="Ensembl"/>
        </authorList>
    </citation>
    <scope>IDENTIFICATION</scope>
</reference>
<dbReference type="Gene3D" id="1.20.5.340">
    <property type="match status" value="1"/>
</dbReference>
<dbReference type="Proteomes" id="UP000694427">
    <property type="component" value="Unplaced"/>
</dbReference>
<dbReference type="InterPro" id="IPR016186">
    <property type="entry name" value="C-type_lectin-like/link_sf"/>
</dbReference>
<dbReference type="InterPro" id="IPR039689">
    <property type="entry name" value="CD72"/>
</dbReference>
<protein>
    <submittedName>
        <fullName evidence="3">Uncharacterized protein</fullName>
    </submittedName>
</protein>
<evidence type="ECO:0000256" key="1">
    <source>
        <dbReference type="SAM" id="Coils"/>
    </source>
</evidence>
<feature type="coiled-coil region" evidence="1">
    <location>
        <begin position="80"/>
        <end position="135"/>
    </location>
</feature>
<reference evidence="3" key="1">
    <citation type="submission" date="2025-08" db="UniProtKB">
        <authorList>
            <consortium name="Ensembl"/>
        </authorList>
    </citation>
    <scope>IDENTIFICATION</scope>
</reference>
<keyword evidence="1" id="KW-0175">Coiled coil</keyword>
<dbReference type="InterPro" id="IPR016187">
    <property type="entry name" value="CTDL_fold"/>
</dbReference>
<dbReference type="PANTHER" id="PTHR15028:SF6">
    <property type="entry name" value="B-CELL DIFFERENTIATION ANTIGEN CD72"/>
    <property type="match status" value="1"/>
</dbReference>
<keyword evidence="2" id="KW-1133">Transmembrane helix</keyword>
<evidence type="ECO:0000313" key="3">
    <source>
        <dbReference type="Ensembl" id="ENSCCRP00010048482.1"/>
    </source>
</evidence>
<name>A0A8C1KM37_CYPCA</name>
<proteinExistence type="predicted"/>
<keyword evidence="2" id="KW-0812">Transmembrane</keyword>
<dbReference type="PANTHER" id="PTHR15028">
    <property type="entry name" value="CD72-RELATED"/>
    <property type="match status" value="1"/>
</dbReference>
<dbReference type="Ensembl" id="ENSCCRT00010053140.1">
    <property type="protein sequence ID" value="ENSCCRP00010048482.1"/>
    <property type="gene ID" value="ENSCCRG00010020510.1"/>
</dbReference>
<dbReference type="SUPFAM" id="SSF56436">
    <property type="entry name" value="C-type lectin-like"/>
    <property type="match status" value="1"/>
</dbReference>
<dbReference type="GO" id="GO:0005886">
    <property type="term" value="C:plasma membrane"/>
    <property type="evidence" value="ECO:0007669"/>
    <property type="project" value="InterPro"/>
</dbReference>
<sequence length="188" mass="22071">MERKDVEEMITDANRDARNRLNVRTNAENSDTNRHQTPRHTGRDCVKVRSSRAAVVCLVLLCVLLLTAVIVLAVNLHNIIEEFYIKNKNITDEISQLENKKTYLENDIKTLSNDKKNLTEKKQELKKKRTELWQQIREMDGWMCHQSSLYYVSSEEKNWTESKKDCTERGADLIILKNKTFCAQRKQK</sequence>
<keyword evidence="4" id="KW-1185">Reference proteome</keyword>
<evidence type="ECO:0000313" key="4">
    <source>
        <dbReference type="Proteomes" id="UP000694427"/>
    </source>
</evidence>
<dbReference type="AlphaFoldDB" id="A0A8C1KM37"/>
<keyword evidence="2" id="KW-0472">Membrane</keyword>
<dbReference type="GO" id="GO:0004888">
    <property type="term" value="F:transmembrane signaling receptor activity"/>
    <property type="evidence" value="ECO:0007669"/>
    <property type="project" value="InterPro"/>
</dbReference>